<evidence type="ECO:0000259" key="7">
    <source>
        <dbReference type="PROSITE" id="PS50045"/>
    </source>
</evidence>
<dbReference type="InterPro" id="IPR003593">
    <property type="entry name" value="AAA+_ATPase"/>
</dbReference>
<organism evidence="9 10">
    <name type="scientific">Candidatus Magnetaquiglobus chichijimensis</name>
    <dbReference type="NCBI Taxonomy" id="3141448"/>
    <lineage>
        <taxon>Bacteria</taxon>
        <taxon>Pseudomonadati</taxon>
        <taxon>Pseudomonadota</taxon>
        <taxon>Magnetococcia</taxon>
        <taxon>Magnetococcales</taxon>
        <taxon>Candidatus Magnetaquicoccaceae</taxon>
        <taxon>Candidatus Magnetaquiglobus</taxon>
    </lineage>
</organism>
<keyword evidence="3" id="KW-0805">Transcription regulation</keyword>
<dbReference type="InterPro" id="IPR025944">
    <property type="entry name" value="Sigma_54_int_dom_CS"/>
</dbReference>
<dbReference type="Gene3D" id="3.40.50.2300">
    <property type="match status" value="1"/>
</dbReference>
<dbReference type="InterPro" id="IPR027417">
    <property type="entry name" value="P-loop_NTPase"/>
</dbReference>
<dbReference type="InterPro" id="IPR002078">
    <property type="entry name" value="Sigma_54_int"/>
</dbReference>
<feature type="compositionally biased region" description="Basic and acidic residues" evidence="6">
    <location>
        <begin position="406"/>
        <end position="417"/>
    </location>
</feature>
<keyword evidence="10" id="KW-1185">Reference proteome</keyword>
<dbReference type="RefSeq" id="WP_420906491.1">
    <property type="nucleotide sequence ID" value="NZ_BAAFGK010000005.1"/>
</dbReference>
<dbReference type="PROSITE" id="PS50110">
    <property type="entry name" value="RESPONSE_REGULATORY"/>
    <property type="match status" value="1"/>
</dbReference>
<evidence type="ECO:0000259" key="8">
    <source>
        <dbReference type="PROSITE" id="PS50110"/>
    </source>
</evidence>
<evidence type="ECO:0000256" key="3">
    <source>
        <dbReference type="ARBA" id="ARBA00023015"/>
    </source>
</evidence>
<comment type="caution">
    <text evidence="9">The sequence shown here is derived from an EMBL/GenBank/DDBJ whole genome shotgun (WGS) entry which is preliminary data.</text>
</comment>
<dbReference type="InterPro" id="IPR025662">
    <property type="entry name" value="Sigma_54_int_dom_ATP-bd_1"/>
</dbReference>
<dbReference type="Pfam" id="PF25601">
    <property type="entry name" value="AAA_lid_14"/>
    <property type="match status" value="1"/>
</dbReference>
<dbReference type="Proteomes" id="UP001628193">
    <property type="component" value="Unassembled WGS sequence"/>
</dbReference>
<dbReference type="Pfam" id="PF00158">
    <property type="entry name" value="Sigma54_activat"/>
    <property type="match status" value="1"/>
</dbReference>
<evidence type="ECO:0000256" key="4">
    <source>
        <dbReference type="ARBA" id="ARBA00023163"/>
    </source>
</evidence>
<dbReference type="PROSITE" id="PS50045">
    <property type="entry name" value="SIGMA54_INTERACT_4"/>
    <property type="match status" value="1"/>
</dbReference>
<feature type="domain" description="Response regulatory" evidence="8">
    <location>
        <begin position="10"/>
        <end position="123"/>
    </location>
</feature>
<dbReference type="CDD" id="cd00009">
    <property type="entry name" value="AAA"/>
    <property type="match status" value="1"/>
</dbReference>
<keyword evidence="1" id="KW-0547">Nucleotide-binding</keyword>
<comment type="caution">
    <text evidence="5">Lacks conserved residue(s) required for the propagation of feature annotation.</text>
</comment>
<feature type="compositionally biased region" description="Acidic residues" evidence="6">
    <location>
        <begin position="392"/>
        <end position="405"/>
    </location>
</feature>
<feature type="domain" description="Sigma-54 factor interaction" evidence="7">
    <location>
        <begin position="137"/>
        <end position="366"/>
    </location>
</feature>
<evidence type="ECO:0000313" key="10">
    <source>
        <dbReference type="Proteomes" id="UP001628193"/>
    </source>
</evidence>
<evidence type="ECO:0000256" key="5">
    <source>
        <dbReference type="PROSITE-ProRule" id="PRU00169"/>
    </source>
</evidence>
<feature type="region of interest" description="Disordered" evidence="6">
    <location>
        <begin position="379"/>
        <end position="426"/>
    </location>
</feature>
<dbReference type="Pfam" id="PF02954">
    <property type="entry name" value="HTH_8"/>
    <property type="match status" value="1"/>
</dbReference>
<evidence type="ECO:0000313" key="9">
    <source>
        <dbReference type="EMBL" id="GAB0058767.1"/>
    </source>
</evidence>
<dbReference type="SUPFAM" id="SSF46689">
    <property type="entry name" value="Homeodomain-like"/>
    <property type="match status" value="1"/>
</dbReference>
<dbReference type="PROSITE" id="PS00688">
    <property type="entry name" value="SIGMA54_INTERACT_3"/>
    <property type="match status" value="1"/>
</dbReference>
<dbReference type="PRINTS" id="PR01590">
    <property type="entry name" value="HTHFIS"/>
</dbReference>
<dbReference type="PROSITE" id="PS00675">
    <property type="entry name" value="SIGMA54_INTERACT_1"/>
    <property type="match status" value="1"/>
</dbReference>
<dbReference type="SUPFAM" id="SSF52172">
    <property type="entry name" value="CheY-like"/>
    <property type="match status" value="1"/>
</dbReference>
<dbReference type="InterPro" id="IPR001789">
    <property type="entry name" value="Sig_transdc_resp-reg_receiver"/>
</dbReference>
<accession>A0ABQ0CCY8</accession>
<dbReference type="InterPro" id="IPR009057">
    <property type="entry name" value="Homeodomain-like_sf"/>
</dbReference>
<dbReference type="InterPro" id="IPR058031">
    <property type="entry name" value="AAA_lid_NorR"/>
</dbReference>
<keyword evidence="2" id="KW-0067">ATP-binding</keyword>
<evidence type="ECO:0000256" key="6">
    <source>
        <dbReference type="SAM" id="MobiDB-lite"/>
    </source>
</evidence>
<dbReference type="SMART" id="SM00382">
    <property type="entry name" value="AAA"/>
    <property type="match status" value="1"/>
</dbReference>
<dbReference type="InterPro" id="IPR002197">
    <property type="entry name" value="HTH_Fis"/>
</dbReference>
<sequence>MTTPTPRREALLIGGRQDPERTRFVAQLNAAGLDTTRVSGIAEAKEQLARARFSLVVVAMEGSEDALERIRELTFLFRGLPILATAIRGSVSEAREVIGAGAADYLLLPVEDDKITTLVRTFADQYFDPELGRGRRFITADNGMRRLLQQVRRVARSMATVLIQGESGTGKELIARFVHQVSDRSQGPFIAINCAALPENLLESELFGHAKGAFTGALADRKGKFQQANGGAIFLDEISEMSLNLQAKLLRVLQEREVDPVGGRSPIPLDVRVLASTNRDLKAWAESGRFREDLYYRLNVFPVRLPTLRQRTKDIPLLAEHFRVRFVEELGRNAIPFSSAALSTLGRYGWPGNVRELENVIHRALLVAEGEEIEPWDLMIDVPPAPPGASPEPDDLADEDEADEESYSHADLPRPELENSDQIRLPVGTTVRQMEEFLIHRTLDEVKGNRTRAAELLGISIRTLRNKLNEYAAR</sequence>
<dbReference type="InterPro" id="IPR011006">
    <property type="entry name" value="CheY-like_superfamily"/>
</dbReference>
<dbReference type="Gene3D" id="3.40.50.300">
    <property type="entry name" value="P-loop containing nucleotide triphosphate hydrolases"/>
    <property type="match status" value="1"/>
</dbReference>
<dbReference type="PANTHER" id="PTHR32071">
    <property type="entry name" value="TRANSCRIPTIONAL REGULATORY PROTEIN"/>
    <property type="match status" value="1"/>
</dbReference>
<name>A0ABQ0CCY8_9PROT</name>
<reference evidence="9 10" key="1">
    <citation type="submission" date="2024-09" db="EMBL/GenBank/DDBJ databases">
        <title>Draft genome sequence of Candidatus Magnetaquicoccaceae bacterium FCR-1.</title>
        <authorList>
            <person name="Shimoshige H."/>
            <person name="Shimamura S."/>
            <person name="Taoka A."/>
            <person name="Kobayashi H."/>
            <person name="Maekawa T."/>
        </authorList>
    </citation>
    <scope>NUCLEOTIDE SEQUENCE [LARGE SCALE GENOMIC DNA]</scope>
    <source>
        <strain evidence="9 10">FCR-1</strain>
    </source>
</reference>
<gene>
    <name evidence="9" type="primary">atoC_7</name>
    <name evidence="9" type="ORF">SIID45300_03124</name>
</gene>
<proteinExistence type="predicted"/>
<keyword evidence="4" id="KW-0804">Transcription</keyword>
<evidence type="ECO:0000256" key="2">
    <source>
        <dbReference type="ARBA" id="ARBA00022840"/>
    </source>
</evidence>
<protein>
    <submittedName>
        <fullName evidence="9">Regulatory protein AtoC</fullName>
    </submittedName>
</protein>
<dbReference type="EMBL" id="BAAFGK010000005">
    <property type="protein sequence ID" value="GAB0058767.1"/>
    <property type="molecule type" value="Genomic_DNA"/>
</dbReference>
<evidence type="ECO:0000256" key="1">
    <source>
        <dbReference type="ARBA" id="ARBA00022741"/>
    </source>
</evidence>
<dbReference type="Gene3D" id="1.10.8.60">
    <property type="match status" value="1"/>
</dbReference>
<dbReference type="Gene3D" id="1.10.10.60">
    <property type="entry name" value="Homeodomain-like"/>
    <property type="match status" value="1"/>
</dbReference>
<dbReference type="SUPFAM" id="SSF52540">
    <property type="entry name" value="P-loop containing nucleoside triphosphate hydrolases"/>
    <property type="match status" value="1"/>
</dbReference>